<name>A0ABT8D6W0_9RHOB</name>
<dbReference type="EMBL" id="JAUFRC010000001">
    <property type="protein sequence ID" value="MDN3710994.1"/>
    <property type="molecule type" value="Genomic_DNA"/>
</dbReference>
<protein>
    <submittedName>
        <fullName evidence="1">Uncharacterized protein</fullName>
    </submittedName>
</protein>
<reference evidence="2" key="1">
    <citation type="journal article" date="2019" name="Int. J. Syst. Evol. Microbiol.">
        <title>The Global Catalogue of Microorganisms (GCM) 10K type strain sequencing project: providing services to taxonomists for standard genome sequencing and annotation.</title>
        <authorList>
            <consortium name="The Broad Institute Genomics Platform"/>
            <consortium name="The Broad Institute Genome Sequencing Center for Infectious Disease"/>
            <person name="Wu L."/>
            <person name="Ma J."/>
        </authorList>
    </citation>
    <scope>NUCLEOTIDE SEQUENCE [LARGE SCALE GENOMIC DNA]</scope>
    <source>
        <strain evidence="2">CECT 8482</strain>
    </source>
</reference>
<evidence type="ECO:0000313" key="2">
    <source>
        <dbReference type="Proteomes" id="UP001243846"/>
    </source>
</evidence>
<dbReference type="Proteomes" id="UP001243846">
    <property type="component" value="Unassembled WGS sequence"/>
</dbReference>
<sequence length="63" mass="6508">MIYAARIEGGSVAQVTVEAEGYAAPDGWAVVGPINAVGIGWTYDGLRFVPPEQSLDDQDGGGL</sequence>
<gene>
    <name evidence="1" type="ORF">QWZ10_02645</name>
</gene>
<evidence type="ECO:0000313" key="1">
    <source>
        <dbReference type="EMBL" id="MDN3710994.1"/>
    </source>
</evidence>
<accession>A0ABT8D6W0</accession>
<proteinExistence type="predicted"/>
<organism evidence="1 2">
    <name type="scientific">Paracoccus cavernae</name>
    <dbReference type="NCBI Taxonomy" id="1571207"/>
    <lineage>
        <taxon>Bacteria</taxon>
        <taxon>Pseudomonadati</taxon>
        <taxon>Pseudomonadota</taxon>
        <taxon>Alphaproteobacteria</taxon>
        <taxon>Rhodobacterales</taxon>
        <taxon>Paracoccaceae</taxon>
        <taxon>Paracoccus</taxon>
    </lineage>
</organism>
<comment type="caution">
    <text evidence="1">The sequence shown here is derived from an EMBL/GenBank/DDBJ whole genome shotgun (WGS) entry which is preliminary data.</text>
</comment>
<keyword evidence="2" id="KW-1185">Reference proteome</keyword>